<dbReference type="InterPro" id="IPR050204">
    <property type="entry name" value="AraC_XylS_family_regulators"/>
</dbReference>
<dbReference type="Gene3D" id="1.10.10.60">
    <property type="entry name" value="Homeodomain-like"/>
    <property type="match status" value="2"/>
</dbReference>
<dbReference type="GO" id="GO:0043565">
    <property type="term" value="F:sequence-specific DNA binding"/>
    <property type="evidence" value="ECO:0007669"/>
    <property type="project" value="InterPro"/>
</dbReference>
<accession>A0A919T2A3</accession>
<evidence type="ECO:0000256" key="3">
    <source>
        <dbReference type="ARBA" id="ARBA00023163"/>
    </source>
</evidence>
<keyword evidence="1" id="KW-0805">Transcription regulation</keyword>
<dbReference type="InterPro" id="IPR032783">
    <property type="entry name" value="AraC_lig"/>
</dbReference>
<dbReference type="PROSITE" id="PS00041">
    <property type="entry name" value="HTH_ARAC_FAMILY_1"/>
    <property type="match status" value="1"/>
</dbReference>
<dbReference type="SUPFAM" id="SSF46689">
    <property type="entry name" value="Homeodomain-like"/>
    <property type="match status" value="2"/>
</dbReference>
<dbReference type="EMBL" id="BOQP01000050">
    <property type="protein sequence ID" value="GIM82266.1"/>
    <property type="molecule type" value="Genomic_DNA"/>
</dbReference>
<evidence type="ECO:0000259" key="4">
    <source>
        <dbReference type="PROSITE" id="PS01124"/>
    </source>
</evidence>
<dbReference type="InterPro" id="IPR018062">
    <property type="entry name" value="HTH_AraC-typ_CS"/>
</dbReference>
<dbReference type="Pfam" id="PF12852">
    <property type="entry name" value="Cupin_6"/>
    <property type="match status" value="1"/>
</dbReference>
<evidence type="ECO:0000313" key="5">
    <source>
        <dbReference type="EMBL" id="GIM82266.1"/>
    </source>
</evidence>
<dbReference type="Proteomes" id="UP000680865">
    <property type="component" value="Unassembled WGS sequence"/>
</dbReference>
<reference evidence="5" key="1">
    <citation type="submission" date="2021-03" db="EMBL/GenBank/DDBJ databases">
        <title>Whole genome shotgun sequence of Actinoplanes consettensis NBRC 14913.</title>
        <authorList>
            <person name="Komaki H."/>
            <person name="Tamura T."/>
        </authorList>
    </citation>
    <scope>NUCLEOTIDE SEQUENCE</scope>
    <source>
        <strain evidence="5">NBRC 14913</strain>
    </source>
</reference>
<dbReference type="Pfam" id="PF12833">
    <property type="entry name" value="HTH_18"/>
    <property type="match status" value="1"/>
</dbReference>
<name>A0A919T2A3_9ACTN</name>
<protein>
    <submittedName>
        <fullName evidence="5">AraC family transcriptional regulator</fullName>
    </submittedName>
</protein>
<evidence type="ECO:0000256" key="1">
    <source>
        <dbReference type="ARBA" id="ARBA00023015"/>
    </source>
</evidence>
<comment type="caution">
    <text evidence="5">The sequence shown here is derived from an EMBL/GenBank/DDBJ whole genome shotgun (WGS) entry which is preliminary data.</text>
</comment>
<feature type="domain" description="HTH araC/xylS-type" evidence="4">
    <location>
        <begin position="196"/>
        <end position="294"/>
    </location>
</feature>
<dbReference type="PANTHER" id="PTHR46796:SF13">
    <property type="entry name" value="HTH-TYPE TRANSCRIPTIONAL ACTIVATOR RHAS"/>
    <property type="match status" value="1"/>
</dbReference>
<proteinExistence type="predicted"/>
<dbReference type="InterPro" id="IPR009057">
    <property type="entry name" value="Homeodomain-like_sf"/>
</dbReference>
<gene>
    <name evidence="5" type="ORF">Aco04nite_80720</name>
</gene>
<dbReference type="PANTHER" id="PTHR46796">
    <property type="entry name" value="HTH-TYPE TRANSCRIPTIONAL ACTIVATOR RHAS-RELATED"/>
    <property type="match status" value="1"/>
</dbReference>
<dbReference type="PROSITE" id="PS01124">
    <property type="entry name" value="HTH_ARAC_FAMILY_2"/>
    <property type="match status" value="1"/>
</dbReference>
<sequence>MDPLQDVLSLLGTTSYLSAGMVGGGSWAVSFPPPAGVKFNAVRRGRCRLSVDGVDGTIELTAGDCFLLTQPRAFRLSSDPDATAVPAEQIFAGGGVARAGTGEDVDLIGGGFTFGDRARALLLDALPPVILSRAGSPEATAVSWAVERIGDELNDRRLGAGLVVEHLAVVMLIQILRLQPVTPNGWLAGLADPVAGPALRAVHADPAHPWTVAELARVAAVSRSTMAARFREVVGQGPYEYLTGWRIELAANRLRHDRDTVAVIARDIGYGSESALSVAFKRAMGVSPAAYRRAA</sequence>
<evidence type="ECO:0000256" key="2">
    <source>
        <dbReference type="ARBA" id="ARBA00023125"/>
    </source>
</evidence>
<dbReference type="RefSeq" id="WP_213002446.1">
    <property type="nucleotide sequence ID" value="NZ_BAAATW010000018.1"/>
</dbReference>
<dbReference type="AlphaFoldDB" id="A0A919T2A3"/>
<dbReference type="SMART" id="SM00342">
    <property type="entry name" value="HTH_ARAC"/>
    <property type="match status" value="1"/>
</dbReference>
<dbReference type="GO" id="GO:0003700">
    <property type="term" value="F:DNA-binding transcription factor activity"/>
    <property type="evidence" value="ECO:0007669"/>
    <property type="project" value="InterPro"/>
</dbReference>
<keyword evidence="3" id="KW-0804">Transcription</keyword>
<keyword evidence="2" id="KW-0238">DNA-binding</keyword>
<evidence type="ECO:0000313" key="6">
    <source>
        <dbReference type="Proteomes" id="UP000680865"/>
    </source>
</evidence>
<keyword evidence="6" id="KW-1185">Reference proteome</keyword>
<dbReference type="InterPro" id="IPR018060">
    <property type="entry name" value="HTH_AraC"/>
</dbReference>
<organism evidence="5 6">
    <name type="scientific">Winogradskya consettensis</name>
    <dbReference type="NCBI Taxonomy" id="113560"/>
    <lineage>
        <taxon>Bacteria</taxon>
        <taxon>Bacillati</taxon>
        <taxon>Actinomycetota</taxon>
        <taxon>Actinomycetes</taxon>
        <taxon>Micromonosporales</taxon>
        <taxon>Micromonosporaceae</taxon>
        <taxon>Winogradskya</taxon>
    </lineage>
</organism>